<protein>
    <submittedName>
        <fullName evidence="2">Glyoxalase/bleomycin resistance/dioxygenase family protein</fullName>
    </submittedName>
</protein>
<dbReference type="InterPro" id="IPR041581">
    <property type="entry name" value="Glyoxalase_6"/>
</dbReference>
<dbReference type="EMBL" id="JAJIRN010000003">
    <property type="protein sequence ID" value="MCV2367917.1"/>
    <property type="molecule type" value="Genomic_DNA"/>
</dbReference>
<reference evidence="2 3" key="1">
    <citation type="submission" date="2021-11" db="EMBL/GenBank/DDBJ databases">
        <authorList>
            <person name="Liang Q."/>
            <person name="Mou H."/>
            <person name="Liu Z."/>
        </authorList>
    </citation>
    <scope>NUCLEOTIDE SEQUENCE [LARGE SCALE GENOMIC DNA]</scope>
    <source>
        <strain evidence="2 3">CHU3</strain>
    </source>
</reference>
<name>A0ABT2YD08_9BURK</name>
<evidence type="ECO:0000259" key="1">
    <source>
        <dbReference type="Pfam" id="PF18029"/>
    </source>
</evidence>
<keyword evidence="3" id="KW-1185">Reference proteome</keyword>
<dbReference type="SUPFAM" id="SSF54593">
    <property type="entry name" value="Glyoxalase/Bleomycin resistance protein/Dihydroxybiphenyl dioxygenase"/>
    <property type="match status" value="1"/>
</dbReference>
<dbReference type="Pfam" id="PF18029">
    <property type="entry name" value="Glyoxalase_6"/>
    <property type="match status" value="1"/>
</dbReference>
<dbReference type="Proteomes" id="UP001209701">
    <property type="component" value="Unassembled WGS sequence"/>
</dbReference>
<dbReference type="RefSeq" id="WP_263570542.1">
    <property type="nucleotide sequence ID" value="NZ_JAJIRN010000003.1"/>
</dbReference>
<evidence type="ECO:0000313" key="3">
    <source>
        <dbReference type="Proteomes" id="UP001209701"/>
    </source>
</evidence>
<dbReference type="InterPro" id="IPR029068">
    <property type="entry name" value="Glyas_Bleomycin-R_OHBP_Dase"/>
</dbReference>
<gene>
    <name evidence="2" type="ORF">LNV07_07390</name>
</gene>
<evidence type="ECO:0000313" key="2">
    <source>
        <dbReference type="EMBL" id="MCV2367917.1"/>
    </source>
</evidence>
<dbReference type="Gene3D" id="3.10.180.10">
    <property type="entry name" value="2,3-Dihydroxybiphenyl 1,2-Dioxygenase, domain 1"/>
    <property type="match status" value="1"/>
</dbReference>
<comment type="caution">
    <text evidence="2">The sequence shown here is derived from an EMBL/GenBank/DDBJ whole genome shotgun (WGS) entry which is preliminary data.</text>
</comment>
<proteinExistence type="predicted"/>
<feature type="domain" description="Glyoxalase-like" evidence="1">
    <location>
        <begin position="13"/>
        <end position="123"/>
    </location>
</feature>
<sequence length="137" mass="14674">MAGPARAGALIYAHSLDKLSAFYQQVLGMRLLHANAELQVIASTDFQLIIHALPAPVAATFSIAVPPAPREEQAIKLFFTVDSMEAAASRARSLGGDLFGPVYAGPGFQMRNAYDPEGNVFQLRETPAPEQLYSPAS</sequence>
<accession>A0ABT2YD08</accession>
<organism evidence="2 3">
    <name type="scientific">Roseateles oligotrophus</name>
    <dbReference type="NCBI Taxonomy" id="1769250"/>
    <lineage>
        <taxon>Bacteria</taxon>
        <taxon>Pseudomonadati</taxon>
        <taxon>Pseudomonadota</taxon>
        <taxon>Betaproteobacteria</taxon>
        <taxon>Burkholderiales</taxon>
        <taxon>Sphaerotilaceae</taxon>
        <taxon>Roseateles</taxon>
    </lineage>
</organism>